<evidence type="ECO:0000256" key="1">
    <source>
        <dbReference type="ARBA" id="ARBA00004571"/>
    </source>
</evidence>
<dbReference type="Gene3D" id="2.40.170.20">
    <property type="entry name" value="TonB-dependent receptor, beta-barrel domain"/>
    <property type="match status" value="1"/>
</dbReference>
<dbReference type="Gene3D" id="2.170.130.10">
    <property type="entry name" value="TonB-dependent receptor, plug domain"/>
    <property type="match status" value="1"/>
</dbReference>
<gene>
    <name evidence="13" type="ORF">GGR38_003036</name>
</gene>
<evidence type="ECO:0000259" key="12">
    <source>
        <dbReference type="Pfam" id="PF07715"/>
    </source>
</evidence>
<dbReference type="InterPro" id="IPR039426">
    <property type="entry name" value="TonB-dep_rcpt-like"/>
</dbReference>
<keyword evidence="2 8" id="KW-0813">Transport</keyword>
<reference evidence="13 14" key="1">
    <citation type="submission" date="2020-08" db="EMBL/GenBank/DDBJ databases">
        <title>Genomic Encyclopedia of Type Strains, Phase IV (KMG-IV): sequencing the most valuable type-strain genomes for metagenomic binning, comparative biology and taxonomic classification.</title>
        <authorList>
            <person name="Goeker M."/>
        </authorList>
    </citation>
    <scope>NUCLEOTIDE SEQUENCE [LARGE SCALE GENOMIC DNA]</scope>
    <source>
        <strain evidence="13 14">DSM 27057</strain>
    </source>
</reference>
<dbReference type="Proteomes" id="UP000548867">
    <property type="component" value="Unassembled WGS sequence"/>
</dbReference>
<proteinExistence type="inferred from homology"/>
<dbReference type="InterPro" id="IPR000531">
    <property type="entry name" value="Beta-barrel_TonB"/>
</dbReference>
<evidence type="ECO:0000256" key="9">
    <source>
        <dbReference type="RuleBase" id="RU003357"/>
    </source>
</evidence>
<evidence type="ECO:0000256" key="5">
    <source>
        <dbReference type="ARBA" id="ARBA00023077"/>
    </source>
</evidence>
<dbReference type="Pfam" id="PF07715">
    <property type="entry name" value="Plug"/>
    <property type="match status" value="1"/>
</dbReference>
<dbReference type="EMBL" id="JACIDX010000011">
    <property type="protein sequence ID" value="MBB3956079.1"/>
    <property type="molecule type" value="Genomic_DNA"/>
</dbReference>
<evidence type="ECO:0000313" key="14">
    <source>
        <dbReference type="Proteomes" id="UP000548867"/>
    </source>
</evidence>
<sequence>MSVLLAGTALAAAFPGAASAADEPKAADIIVTATRIVRDGYTAPTPVTVASAEELAKSTPTNIPDALNKLPNFQNSLGPGKSANNFSAIPIHGNILNLRGLGTPTANPKGPLRTLIMVDGVRVAPTEYIGTIDTNVIPNLLVQRVDVVTGGASAAWGSDAVAGVVNFVLDKKFVGLKGNLQAGTSQRGDNNNQRIGLAFGTKFAGDRGHLLLSAEYYNNGGMYRDARKAGQNGYAWVGSTPGCVNTTSDATACSPGGSLNPYKLSSNVLISSASTYGKLYNGAAALGTKLNADGTVSAFNTGTATGSAGIQIGGDGYTIPAHTTAIAPSKTYQNFGRLSFDFSDNFSAYTQMIYSRTEIGYDAMANTLVQGSPTATIFAGNPYIPASLASTVATNGSVGIAAYYSDNRTNVRETTDFIQSTSGIEGKIGGWKVKADYTHSESTHNMAQSGLWDWKKFFAAVDVVSVGGTPTCRVLTDPTVAAQYAGCQPINLFAGNPATTSPAGYAYATGTSQYRARFKHDSFTASISGSPFSLPAGPVDIVVGGEYRKQSMGLTSNADPANLDTAAKKAAYFAGLRGVQSASLYYWLTNVGTANGSMDVKEAFGEIAVPLLKDAPLAQQLSLNGAVRVTDYSTSGTVTTWKAGGTWKPVSDFLLRATYSRDIRAPNLYELYRGDTSGIGIVLDPVTGLNQNASTVSGGNPKLKPEVAKTLTIGGVFTPSFLPGFSMSVDFYKIDMTGAIDALTAQQILNICGTAGTAPECALISRPTSSSFPSMVRITESNISFLKTQGVDIDASYRRQVGKGALGIRLYANYLGQFDTQLYAGQPVVHYAGANVVGSNPVSYPRWRGSLSVDYTIGPIGINIAEQYIGSMNRFLNASAPNLSNFVGGSVPAYVYTDLSVRARIPHGNGGYFEVFGTVNNLFDTDPPIIPGITPGVNLATNISTYDMIGRAFTAGVRFKF</sequence>
<keyword evidence="3 8" id="KW-1134">Transmembrane beta strand</keyword>
<evidence type="ECO:0000256" key="10">
    <source>
        <dbReference type="SAM" id="SignalP"/>
    </source>
</evidence>
<dbReference type="SUPFAM" id="SSF56935">
    <property type="entry name" value="Porins"/>
    <property type="match status" value="1"/>
</dbReference>
<organism evidence="13 14">
    <name type="scientific">Novosphingobium sediminicola</name>
    <dbReference type="NCBI Taxonomy" id="563162"/>
    <lineage>
        <taxon>Bacteria</taxon>
        <taxon>Pseudomonadati</taxon>
        <taxon>Pseudomonadota</taxon>
        <taxon>Alphaproteobacteria</taxon>
        <taxon>Sphingomonadales</taxon>
        <taxon>Sphingomonadaceae</taxon>
        <taxon>Novosphingobium</taxon>
    </lineage>
</organism>
<keyword evidence="7 8" id="KW-0998">Cell outer membrane</keyword>
<dbReference type="PANTHER" id="PTHR47234:SF2">
    <property type="entry name" value="TONB-DEPENDENT RECEPTOR"/>
    <property type="match status" value="1"/>
</dbReference>
<feature type="domain" description="TonB-dependent receptor plug" evidence="12">
    <location>
        <begin position="42"/>
        <end position="164"/>
    </location>
</feature>
<accession>A0A7W6G6T3</accession>
<keyword evidence="5 9" id="KW-0798">TonB box</keyword>
<keyword evidence="4 8" id="KW-0812">Transmembrane</keyword>
<keyword evidence="14" id="KW-1185">Reference proteome</keyword>
<feature type="signal peptide" evidence="10">
    <location>
        <begin position="1"/>
        <end position="20"/>
    </location>
</feature>
<evidence type="ECO:0000256" key="8">
    <source>
        <dbReference type="PROSITE-ProRule" id="PRU01360"/>
    </source>
</evidence>
<evidence type="ECO:0000256" key="2">
    <source>
        <dbReference type="ARBA" id="ARBA00022448"/>
    </source>
</evidence>
<dbReference type="GO" id="GO:0009279">
    <property type="term" value="C:cell outer membrane"/>
    <property type="evidence" value="ECO:0007669"/>
    <property type="project" value="UniProtKB-SubCell"/>
</dbReference>
<dbReference type="AlphaFoldDB" id="A0A7W6G6T3"/>
<evidence type="ECO:0000256" key="6">
    <source>
        <dbReference type="ARBA" id="ARBA00023136"/>
    </source>
</evidence>
<evidence type="ECO:0000256" key="4">
    <source>
        <dbReference type="ARBA" id="ARBA00022692"/>
    </source>
</evidence>
<keyword evidence="6 8" id="KW-0472">Membrane</keyword>
<dbReference type="PROSITE" id="PS52016">
    <property type="entry name" value="TONB_DEPENDENT_REC_3"/>
    <property type="match status" value="1"/>
</dbReference>
<dbReference type="RefSeq" id="WP_246404723.1">
    <property type="nucleotide sequence ID" value="NZ_JACIDX010000011.1"/>
</dbReference>
<dbReference type="InterPro" id="IPR037066">
    <property type="entry name" value="Plug_dom_sf"/>
</dbReference>
<evidence type="ECO:0000256" key="7">
    <source>
        <dbReference type="ARBA" id="ARBA00023237"/>
    </source>
</evidence>
<evidence type="ECO:0000259" key="11">
    <source>
        <dbReference type="Pfam" id="PF00593"/>
    </source>
</evidence>
<feature type="domain" description="TonB-dependent receptor-like beta-barrel" evidence="11">
    <location>
        <begin position="372"/>
        <end position="922"/>
    </location>
</feature>
<protein>
    <submittedName>
        <fullName evidence="13">Outer membrane receptor protein involved in Fe transport</fullName>
    </submittedName>
</protein>
<comment type="similarity">
    <text evidence="8 9">Belongs to the TonB-dependent receptor family.</text>
</comment>
<evidence type="ECO:0000313" key="13">
    <source>
        <dbReference type="EMBL" id="MBB3956079.1"/>
    </source>
</evidence>
<comment type="caution">
    <text evidence="13">The sequence shown here is derived from an EMBL/GenBank/DDBJ whole genome shotgun (WGS) entry which is preliminary data.</text>
</comment>
<dbReference type="InterPro" id="IPR012910">
    <property type="entry name" value="Plug_dom"/>
</dbReference>
<dbReference type="Pfam" id="PF00593">
    <property type="entry name" value="TonB_dep_Rec_b-barrel"/>
    <property type="match status" value="1"/>
</dbReference>
<evidence type="ECO:0000256" key="3">
    <source>
        <dbReference type="ARBA" id="ARBA00022452"/>
    </source>
</evidence>
<keyword evidence="13" id="KW-0675">Receptor</keyword>
<keyword evidence="10" id="KW-0732">Signal</keyword>
<dbReference type="PANTHER" id="PTHR47234">
    <property type="match status" value="1"/>
</dbReference>
<name>A0A7W6G6T3_9SPHN</name>
<comment type="subcellular location">
    <subcellularLocation>
        <location evidence="1 8">Cell outer membrane</location>
        <topology evidence="1 8">Multi-pass membrane protein</topology>
    </subcellularLocation>
</comment>
<feature type="chain" id="PRO_5031448301" evidence="10">
    <location>
        <begin position="21"/>
        <end position="961"/>
    </location>
</feature>
<dbReference type="InterPro" id="IPR036942">
    <property type="entry name" value="Beta-barrel_TonB_sf"/>
</dbReference>